<feature type="compositionally biased region" description="Gly residues" evidence="10">
    <location>
        <begin position="814"/>
        <end position="824"/>
    </location>
</feature>
<feature type="transmembrane region" description="Helical" evidence="11">
    <location>
        <begin position="141"/>
        <end position="164"/>
    </location>
</feature>
<dbReference type="GeneID" id="37012070"/>
<dbReference type="GO" id="GO:0007035">
    <property type="term" value="P:vacuolar acidification"/>
    <property type="evidence" value="ECO:0007669"/>
    <property type="project" value="TreeGrafter"/>
</dbReference>
<protein>
    <recommendedName>
        <fullName evidence="9">Sodium/hydrogen exchanger</fullName>
    </recommendedName>
</protein>
<keyword evidence="6 9" id="KW-0406">Ion transport</keyword>
<keyword evidence="15" id="KW-1185">Reference proteome</keyword>
<evidence type="ECO:0000313" key="14">
    <source>
        <dbReference type="EMBL" id="PWN20709.1"/>
    </source>
</evidence>
<feature type="transmembrane region" description="Helical" evidence="11">
    <location>
        <begin position="448"/>
        <end position="469"/>
    </location>
</feature>
<dbReference type="STRING" id="1684307.A0A316U653"/>
<keyword evidence="9" id="KW-0050">Antiport</keyword>
<feature type="compositionally biased region" description="Gly residues" evidence="10">
    <location>
        <begin position="786"/>
        <end position="807"/>
    </location>
</feature>
<comment type="subcellular location">
    <subcellularLocation>
        <location evidence="1">Membrane</location>
        <topology evidence="1">Multi-pass membrane protein</topology>
    </subcellularLocation>
</comment>
<evidence type="ECO:0000256" key="8">
    <source>
        <dbReference type="ARBA" id="ARBA00023201"/>
    </source>
</evidence>
<keyword evidence="12" id="KW-0732">Signal</keyword>
<feature type="transmembrane region" description="Helical" evidence="11">
    <location>
        <begin position="108"/>
        <end position="129"/>
    </location>
</feature>
<feature type="compositionally biased region" description="Acidic residues" evidence="10">
    <location>
        <begin position="562"/>
        <end position="572"/>
    </location>
</feature>
<evidence type="ECO:0000259" key="13">
    <source>
        <dbReference type="Pfam" id="PF00999"/>
    </source>
</evidence>
<feature type="region of interest" description="Disordered" evidence="10">
    <location>
        <begin position="24"/>
        <end position="43"/>
    </location>
</feature>
<dbReference type="GO" id="GO:0015386">
    <property type="term" value="F:potassium:proton antiporter activity"/>
    <property type="evidence" value="ECO:0007669"/>
    <property type="project" value="TreeGrafter"/>
</dbReference>
<dbReference type="GO" id="GO:0005770">
    <property type="term" value="C:late endosome"/>
    <property type="evidence" value="ECO:0007669"/>
    <property type="project" value="TreeGrafter"/>
</dbReference>
<feature type="region of interest" description="Disordered" evidence="10">
    <location>
        <begin position="484"/>
        <end position="519"/>
    </location>
</feature>
<dbReference type="Gene3D" id="6.10.140.1330">
    <property type="match status" value="1"/>
</dbReference>
<dbReference type="InterPro" id="IPR018422">
    <property type="entry name" value="Cation/H_exchanger_CPA1"/>
</dbReference>
<evidence type="ECO:0000256" key="4">
    <source>
        <dbReference type="ARBA" id="ARBA00022989"/>
    </source>
</evidence>
<feature type="domain" description="Cation/H+ exchanger transmembrane" evidence="13">
    <location>
        <begin position="62"/>
        <end position="473"/>
    </location>
</feature>
<dbReference type="OrthoDB" id="196264at2759"/>
<dbReference type="Pfam" id="PF00999">
    <property type="entry name" value="Na_H_Exchanger"/>
    <property type="match status" value="1"/>
</dbReference>
<dbReference type="GO" id="GO:0005769">
    <property type="term" value="C:early endosome"/>
    <property type="evidence" value="ECO:0007669"/>
    <property type="project" value="TreeGrafter"/>
</dbReference>
<feature type="region of interest" description="Disordered" evidence="10">
    <location>
        <begin position="723"/>
        <end position="824"/>
    </location>
</feature>
<dbReference type="EMBL" id="KZ819327">
    <property type="protein sequence ID" value="PWN20709.1"/>
    <property type="molecule type" value="Genomic_DNA"/>
</dbReference>
<feature type="transmembrane region" description="Helical" evidence="11">
    <location>
        <begin position="170"/>
        <end position="196"/>
    </location>
</feature>
<dbReference type="Proteomes" id="UP000245942">
    <property type="component" value="Unassembled WGS sequence"/>
</dbReference>
<evidence type="ECO:0000256" key="6">
    <source>
        <dbReference type="ARBA" id="ARBA00023065"/>
    </source>
</evidence>
<feature type="signal peptide" evidence="12">
    <location>
        <begin position="1"/>
        <end position="16"/>
    </location>
</feature>
<evidence type="ECO:0000256" key="2">
    <source>
        <dbReference type="ARBA" id="ARBA00022448"/>
    </source>
</evidence>
<dbReference type="PANTHER" id="PTHR10110">
    <property type="entry name" value="SODIUM/HYDROGEN EXCHANGER"/>
    <property type="match status" value="1"/>
</dbReference>
<evidence type="ECO:0000256" key="3">
    <source>
        <dbReference type="ARBA" id="ARBA00022692"/>
    </source>
</evidence>
<keyword evidence="5" id="KW-0915">Sodium</keyword>
<dbReference type="GO" id="GO:0000329">
    <property type="term" value="C:fungal-type vacuole membrane"/>
    <property type="evidence" value="ECO:0007669"/>
    <property type="project" value="TreeGrafter"/>
</dbReference>
<gene>
    <name evidence="14" type="ORF">BCV69DRAFT_249367</name>
</gene>
<dbReference type="InterPro" id="IPR006153">
    <property type="entry name" value="Cation/H_exchanger_TM"/>
</dbReference>
<evidence type="ECO:0000256" key="12">
    <source>
        <dbReference type="SAM" id="SignalP"/>
    </source>
</evidence>
<dbReference type="PANTHER" id="PTHR10110:SF187">
    <property type="entry name" value="SODIUM_HYDROGEN EXCHANGER"/>
    <property type="match status" value="1"/>
</dbReference>
<evidence type="ECO:0000313" key="15">
    <source>
        <dbReference type="Proteomes" id="UP000245942"/>
    </source>
</evidence>
<feature type="compositionally biased region" description="Basic residues" evidence="10">
    <location>
        <begin position="510"/>
        <end position="519"/>
    </location>
</feature>
<keyword evidence="4 11" id="KW-1133">Transmembrane helix</keyword>
<dbReference type="InterPro" id="IPR004709">
    <property type="entry name" value="NaH_exchanger"/>
</dbReference>
<feature type="region of interest" description="Disordered" evidence="10">
    <location>
        <begin position="542"/>
        <end position="606"/>
    </location>
</feature>
<feature type="compositionally biased region" description="Acidic residues" evidence="10">
    <location>
        <begin position="484"/>
        <end position="494"/>
    </location>
</feature>
<feature type="compositionally biased region" description="Gly residues" evidence="10">
    <location>
        <begin position="584"/>
        <end position="593"/>
    </location>
</feature>
<feature type="compositionally biased region" description="Pro residues" evidence="10">
    <location>
        <begin position="31"/>
        <end position="40"/>
    </location>
</feature>
<evidence type="ECO:0000256" key="10">
    <source>
        <dbReference type="SAM" id="MobiDB-lite"/>
    </source>
</evidence>
<evidence type="ECO:0000256" key="9">
    <source>
        <dbReference type="RuleBase" id="RU003722"/>
    </source>
</evidence>
<feature type="transmembrane region" description="Helical" evidence="11">
    <location>
        <begin position="50"/>
        <end position="69"/>
    </location>
</feature>
<feature type="transmembrane region" description="Helical" evidence="11">
    <location>
        <begin position="332"/>
        <end position="351"/>
    </location>
</feature>
<keyword evidence="8 9" id="KW-0739">Sodium transport</keyword>
<feature type="transmembrane region" description="Helical" evidence="11">
    <location>
        <begin position="363"/>
        <end position="388"/>
    </location>
</feature>
<dbReference type="RefSeq" id="XP_025347869.1">
    <property type="nucleotide sequence ID" value="XM_025490336.1"/>
</dbReference>
<feature type="region of interest" description="Disordered" evidence="10">
    <location>
        <begin position="649"/>
        <end position="702"/>
    </location>
</feature>
<evidence type="ECO:0000256" key="7">
    <source>
        <dbReference type="ARBA" id="ARBA00023136"/>
    </source>
</evidence>
<organism evidence="14 15">
    <name type="scientific">Pseudomicrostroma glucosiphilum</name>
    <dbReference type="NCBI Taxonomy" id="1684307"/>
    <lineage>
        <taxon>Eukaryota</taxon>
        <taxon>Fungi</taxon>
        <taxon>Dikarya</taxon>
        <taxon>Basidiomycota</taxon>
        <taxon>Ustilaginomycotina</taxon>
        <taxon>Exobasidiomycetes</taxon>
        <taxon>Microstromatales</taxon>
        <taxon>Microstromatales incertae sedis</taxon>
        <taxon>Pseudomicrostroma</taxon>
    </lineage>
</organism>
<comment type="similarity">
    <text evidence="9">Belongs to the monovalent cation:proton antiporter 1 (CPA1) transporter (TC 2.A.36) family.</text>
</comment>
<dbReference type="PRINTS" id="PR01084">
    <property type="entry name" value="NAHEXCHNGR"/>
</dbReference>
<proteinExistence type="inferred from homology"/>
<keyword evidence="3 9" id="KW-0812">Transmembrane</keyword>
<evidence type="ECO:0000256" key="1">
    <source>
        <dbReference type="ARBA" id="ARBA00004141"/>
    </source>
</evidence>
<accession>A0A316U653</accession>
<evidence type="ECO:0000256" key="5">
    <source>
        <dbReference type="ARBA" id="ARBA00023053"/>
    </source>
</evidence>
<feature type="compositionally biased region" description="Polar residues" evidence="10">
    <location>
        <begin position="662"/>
        <end position="673"/>
    </location>
</feature>
<feature type="transmembrane region" description="Helical" evidence="11">
    <location>
        <begin position="244"/>
        <end position="269"/>
    </location>
</feature>
<dbReference type="AlphaFoldDB" id="A0A316U653"/>
<name>A0A316U653_9BASI</name>
<evidence type="ECO:0000256" key="11">
    <source>
        <dbReference type="SAM" id="Phobius"/>
    </source>
</evidence>
<feature type="transmembrane region" description="Helical" evidence="11">
    <location>
        <begin position="76"/>
        <end position="96"/>
    </location>
</feature>
<keyword evidence="2 9" id="KW-0813">Transport</keyword>
<reference evidence="14 15" key="1">
    <citation type="journal article" date="2018" name="Mol. Biol. Evol.">
        <title>Broad Genomic Sampling Reveals a Smut Pathogenic Ancestry of the Fungal Clade Ustilaginomycotina.</title>
        <authorList>
            <person name="Kijpornyongpan T."/>
            <person name="Mondo S.J."/>
            <person name="Barry K."/>
            <person name="Sandor L."/>
            <person name="Lee J."/>
            <person name="Lipzen A."/>
            <person name="Pangilinan J."/>
            <person name="LaButti K."/>
            <person name="Hainaut M."/>
            <person name="Henrissat B."/>
            <person name="Grigoriev I.V."/>
            <person name="Spatafora J.W."/>
            <person name="Aime M.C."/>
        </authorList>
    </citation>
    <scope>NUCLEOTIDE SEQUENCE [LARGE SCALE GENOMIC DNA]</scope>
    <source>
        <strain evidence="14 15">MCA 4718</strain>
    </source>
</reference>
<feature type="chain" id="PRO_5016297301" description="Sodium/hydrogen exchanger" evidence="12">
    <location>
        <begin position="17"/>
        <end position="824"/>
    </location>
</feature>
<dbReference type="GO" id="GO:0015385">
    <property type="term" value="F:sodium:proton antiporter activity"/>
    <property type="evidence" value="ECO:0007669"/>
    <property type="project" value="InterPro"/>
</dbReference>
<dbReference type="NCBIfam" id="TIGR00840">
    <property type="entry name" value="b_cpa1"/>
    <property type="match status" value="1"/>
</dbReference>
<keyword evidence="7 11" id="KW-0472">Membrane</keyword>
<sequence length="824" mass="86565">MSIVIVLFALTASAIAAETATSSSKAASPSASPPPAPPSPAEEQERDSSLALFLVLFLLIFSFFASYYLRVKRITAIHETIVGLFAGMLVGAILRIGPGEQVQQMLSFSNTIMLNVLLPPIILASGYDLRQENFFRNFGTILVFAFAGTFISAIVIGVLVYLWSLADFTISLSILDCLIFGSTLSATDPVTILAIFNSKKVDPTLYSIIFGESLLNDAVSIVMFDTLSTFRGQNISIYSLFNGIGLFLVVFGVSMALGVCFGLGCSLMLKHSRLSMYTQLESCLVALIAYTSYFFSNAVTMSGIVSLLFCGITLKHYAYHNMSRRTQRATRYIFQTLASLSENFIFIYLGLSLFTQENLVFKPLFIVVTIAAVIFSRYVAVFPIAHLINLFRRVRGRRADRRSGGGGIPRTGNEDQLSREYQIMLFWAGLRGAVGFALSAGIEGNNALALQTTVLVTIVLTLIAFGGTTSQMLDILGIRTGVQDDEGDSSDEDVDAGRPGGSHVGMGNVRNRRGYSGRKRAAGAGASRYAAAGSYRDDEVFIPKGSSASGARGNDSPRYSYEEDESSQDESDVLPSASTRDGANGSGSGGGFTIGPDGFPEAFTGSSRAAGGARALLERGALIMRDGQWFQKIDDRYLKPYFSNAVASRKHEERKSLRAASRSHSNQGSGSALPSSHTSPTGSSSNILQHAGGSSSAGLSGGANDEAALWEAEALSREPDADIFPASSSAYSEDGDDELLGLGMGMGTSRSATPLGGSSSISGAAGSGAAGGRATPRRPNSVSGFSGSGLGSGGGNSNGAGGGGGGNNDVYGRRTGGIGGAFGP</sequence>
<feature type="compositionally biased region" description="Low complexity" evidence="10">
    <location>
        <begin position="674"/>
        <end position="698"/>
    </location>
</feature>